<evidence type="ECO:0000256" key="2">
    <source>
        <dbReference type="ARBA" id="ARBA00009347"/>
    </source>
</evidence>
<accession>A0A6G7VNX2</accession>
<dbReference type="InterPro" id="IPR006091">
    <property type="entry name" value="Acyl-CoA_Oxase/DH_mid-dom"/>
</dbReference>
<dbReference type="RefSeq" id="WP_166192593.1">
    <property type="nucleotide sequence ID" value="NZ_CP049811.1"/>
</dbReference>
<dbReference type="EMBL" id="CP049811">
    <property type="protein sequence ID" value="QIK41565.1"/>
    <property type="molecule type" value="Genomic_DNA"/>
</dbReference>
<dbReference type="GO" id="GO:0003995">
    <property type="term" value="F:acyl-CoA dehydrogenase activity"/>
    <property type="evidence" value="ECO:0007669"/>
    <property type="project" value="TreeGrafter"/>
</dbReference>
<dbReference type="InterPro" id="IPR009100">
    <property type="entry name" value="AcylCoA_DH/oxidase_NM_dom_sf"/>
</dbReference>
<dbReference type="Gene3D" id="2.40.110.10">
    <property type="entry name" value="Butyryl-CoA Dehydrogenase, subunit A, domain 2"/>
    <property type="match status" value="1"/>
</dbReference>
<dbReference type="Pfam" id="PF02771">
    <property type="entry name" value="Acyl-CoA_dh_N"/>
    <property type="match status" value="1"/>
</dbReference>
<evidence type="ECO:0000256" key="5">
    <source>
        <dbReference type="ARBA" id="ARBA00023002"/>
    </source>
</evidence>
<dbReference type="Gene3D" id="1.20.140.10">
    <property type="entry name" value="Butyryl-CoA Dehydrogenase, subunit A, domain 3"/>
    <property type="match status" value="1"/>
</dbReference>
<dbReference type="GO" id="GO:0050660">
    <property type="term" value="F:flavin adenine dinucleotide binding"/>
    <property type="evidence" value="ECO:0007669"/>
    <property type="project" value="InterPro"/>
</dbReference>
<feature type="domain" description="Acyl-CoA oxidase/dehydrogenase middle" evidence="8">
    <location>
        <begin position="123"/>
        <end position="213"/>
    </location>
</feature>
<dbReference type="Proteomes" id="UP000500791">
    <property type="component" value="Chromosome"/>
</dbReference>
<proteinExistence type="inferred from homology"/>
<evidence type="ECO:0000259" key="9">
    <source>
        <dbReference type="Pfam" id="PF02771"/>
    </source>
</evidence>
<protein>
    <recommendedName>
        <fullName evidence="12">Acyl-CoA dehydrogenase</fullName>
    </recommendedName>
</protein>
<evidence type="ECO:0000256" key="6">
    <source>
        <dbReference type="RuleBase" id="RU362125"/>
    </source>
</evidence>
<keyword evidence="4 6" id="KW-0274">FAD</keyword>
<dbReference type="InterPro" id="IPR037069">
    <property type="entry name" value="AcylCoA_DH/ox_N_sf"/>
</dbReference>
<evidence type="ECO:0000313" key="11">
    <source>
        <dbReference type="Proteomes" id="UP000500791"/>
    </source>
</evidence>
<dbReference type="Pfam" id="PF00441">
    <property type="entry name" value="Acyl-CoA_dh_1"/>
    <property type="match status" value="1"/>
</dbReference>
<dbReference type="SUPFAM" id="SSF47203">
    <property type="entry name" value="Acyl-CoA dehydrogenase C-terminal domain-like"/>
    <property type="match status" value="1"/>
</dbReference>
<gene>
    <name evidence="10" type="ORF">G8E03_12855</name>
</gene>
<dbReference type="Gene3D" id="1.10.540.10">
    <property type="entry name" value="Acyl-CoA dehydrogenase/oxidase, N-terminal domain"/>
    <property type="match status" value="1"/>
</dbReference>
<evidence type="ECO:0000259" key="8">
    <source>
        <dbReference type="Pfam" id="PF02770"/>
    </source>
</evidence>
<dbReference type="InterPro" id="IPR036250">
    <property type="entry name" value="AcylCo_DH-like_C"/>
</dbReference>
<evidence type="ECO:0000256" key="1">
    <source>
        <dbReference type="ARBA" id="ARBA00001974"/>
    </source>
</evidence>
<keyword evidence="3 6" id="KW-0285">Flavoprotein</keyword>
<dbReference type="InterPro" id="IPR013786">
    <property type="entry name" value="AcylCoA_DH/ox_N"/>
</dbReference>
<comment type="cofactor">
    <cofactor evidence="1 6">
        <name>FAD</name>
        <dbReference type="ChEBI" id="CHEBI:57692"/>
    </cofactor>
</comment>
<evidence type="ECO:0000256" key="3">
    <source>
        <dbReference type="ARBA" id="ARBA00022630"/>
    </source>
</evidence>
<evidence type="ECO:0000256" key="4">
    <source>
        <dbReference type="ARBA" id="ARBA00022827"/>
    </source>
</evidence>
<dbReference type="PANTHER" id="PTHR43884">
    <property type="entry name" value="ACYL-COA DEHYDROGENASE"/>
    <property type="match status" value="1"/>
</dbReference>
<keyword evidence="11" id="KW-1185">Reference proteome</keyword>
<evidence type="ECO:0008006" key="12">
    <source>
        <dbReference type="Google" id="ProtNLM"/>
    </source>
</evidence>
<dbReference type="CDD" id="cd00567">
    <property type="entry name" value="ACAD"/>
    <property type="match status" value="1"/>
</dbReference>
<dbReference type="AlphaFoldDB" id="A0A6G7VNX2"/>
<feature type="domain" description="Acyl-CoA dehydrogenase/oxidase C-terminal" evidence="7">
    <location>
        <begin position="242"/>
        <end position="374"/>
    </location>
</feature>
<dbReference type="InterPro" id="IPR009075">
    <property type="entry name" value="AcylCo_DH/oxidase_C"/>
</dbReference>
<dbReference type="Pfam" id="PF02770">
    <property type="entry name" value="Acyl-CoA_dh_M"/>
    <property type="match status" value="1"/>
</dbReference>
<keyword evidence="5 6" id="KW-0560">Oxidoreductase</keyword>
<feature type="domain" description="Acyl-CoA dehydrogenase/oxidase N-terminal" evidence="9">
    <location>
        <begin position="7"/>
        <end position="116"/>
    </location>
</feature>
<reference evidence="10 11" key="1">
    <citation type="submission" date="2020-03" db="EMBL/GenBank/DDBJ databases">
        <title>Complete genome sequence of Monaibacterium sp. ALG8 with diverse plasmids.</title>
        <authorList>
            <person name="Sun C."/>
        </authorList>
    </citation>
    <scope>NUCLEOTIDE SEQUENCE [LARGE SCALE GENOMIC DNA]</scope>
    <source>
        <strain evidence="10 11">ALG8</strain>
    </source>
</reference>
<evidence type="ECO:0000259" key="7">
    <source>
        <dbReference type="Pfam" id="PF00441"/>
    </source>
</evidence>
<dbReference type="KEGG" id="mon:G8E03_12855"/>
<comment type="similarity">
    <text evidence="2 6">Belongs to the acyl-CoA dehydrogenase family.</text>
</comment>
<sequence>MQLSYKDEEMMLADQARRYLQTEYSFERRRTRQADGGHDPKVWRSFAEFGWLGLAFANDYGGIGLGAVSILALAEEMGRALVLEPFLEAVIEAGTLIETGAAPEHAAALIKPIIAGDSIVLLAHTEADARFHPHHVEASATEKGGSIRLSGRKNRIAHAQIADTFIVSARETGGPRDAQGISLFVVPSDRVTIVNPATPLIDGTWASDLVLDGVDIPVSARIGAAGAAAPILEAARHRAILGMLGMSVGSMTALVEQTGQYLKTREQFGQPLSEFQILRHKLADMAIWTERARSAAWLAANALAGVSNTQHTRRSIAVAKAECAVAGRMVGQTAVQLHGGIGTTEELEVGHYFRSLESMGVRLGDRTYHLAEIAGKLGTT</sequence>
<dbReference type="InterPro" id="IPR046373">
    <property type="entry name" value="Acyl-CoA_Oxase/DH_mid-dom_sf"/>
</dbReference>
<evidence type="ECO:0000313" key="10">
    <source>
        <dbReference type="EMBL" id="QIK41565.1"/>
    </source>
</evidence>
<name>A0A6G7VNX2_9RHOB</name>
<dbReference type="SUPFAM" id="SSF56645">
    <property type="entry name" value="Acyl-CoA dehydrogenase NM domain-like"/>
    <property type="match status" value="1"/>
</dbReference>
<dbReference type="PANTHER" id="PTHR43884:SF20">
    <property type="entry name" value="ACYL-COA DEHYDROGENASE FADE28"/>
    <property type="match status" value="1"/>
</dbReference>
<organism evidence="10 11">
    <name type="scientific">Pontivivens nitratireducens</name>
    <dbReference type="NCBI Taxonomy" id="2758038"/>
    <lineage>
        <taxon>Bacteria</taxon>
        <taxon>Pseudomonadati</taxon>
        <taxon>Pseudomonadota</taxon>
        <taxon>Alphaproteobacteria</taxon>
        <taxon>Rhodobacterales</taxon>
        <taxon>Paracoccaceae</taxon>
        <taxon>Pontivivens</taxon>
    </lineage>
</organism>